<comment type="caution">
    <text evidence="1">The sequence shown here is derived from an EMBL/GenBank/DDBJ whole genome shotgun (WGS) entry which is preliminary data.</text>
</comment>
<sequence length="144" mass="16265">MSKSIELDLLPVVYRVFSAVWSMPIDRINVTLSPSDEVVEWDYRVTAPDKEALVDLKVAWEAENYGTLAPPTTSELVVKLRNGVSVLLLTSERVFLIPPGRYSPPTKWSLRSLEKVASLVADLRDVEGWRPLDRLREAYGALRP</sequence>
<evidence type="ECO:0000313" key="1">
    <source>
        <dbReference type="EMBL" id="RTH03446.1"/>
    </source>
</evidence>
<dbReference type="Proteomes" id="UP000288082">
    <property type="component" value="Unassembled WGS sequence"/>
</dbReference>
<accession>A0A430R7P8</accession>
<reference evidence="1 2" key="1">
    <citation type="journal article" date="2019" name="Extremophiles">
        <title>Biogeography of thermophiles and predominance of Thermus scotoductus in domestic water heaters.</title>
        <authorList>
            <person name="Wilpiszeski R.L."/>
            <person name="Zhang Z."/>
            <person name="House C.H."/>
        </authorList>
    </citation>
    <scope>NUCLEOTIDE SEQUENCE [LARGE SCALE GENOMIC DNA]</scope>
    <source>
        <strain evidence="1 2">38_S38</strain>
    </source>
</reference>
<protein>
    <submittedName>
        <fullName evidence="1">Uncharacterized protein</fullName>
    </submittedName>
</protein>
<dbReference type="EMBL" id="PELM01000122">
    <property type="protein sequence ID" value="RTH03446.1"/>
    <property type="molecule type" value="Genomic_DNA"/>
</dbReference>
<dbReference type="AlphaFoldDB" id="A0A430R7P8"/>
<gene>
    <name evidence="1" type="ORF">CSW50_05040</name>
</gene>
<name>A0A430R7P8_THESC</name>
<dbReference type="RefSeq" id="WP_172957844.1">
    <property type="nucleotide sequence ID" value="NZ_PELM01000122.1"/>
</dbReference>
<evidence type="ECO:0000313" key="2">
    <source>
        <dbReference type="Proteomes" id="UP000288082"/>
    </source>
</evidence>
<proteinExistence type="predicted"/>
<organism evidence="1 2">
    <name type="scientific">Thermus scotoductus</name>
    <dbReference type="NCBI Taxonomy" id="37636"/>
    <lineage>
        <taxon>Bacteria</taxon>
        <taxon>Thermotogati</taxon>
        <taxon>Deinococcota</taxon>
        <taxon>Deinococci</taxon>
        <taxon>Thermales</taxon>
        <taxon>Thermaceae</taxon>
        <taxon>Thermus</taxon>
    </lineage>
</organism>